<evidence type="ECO:0000313" key="2">
    <source>
        <dbReference type="EMBL" id="CCC96843.1"/>
    </source>
</evidence>
<gene>
    <name evidence="2" type="ORF">AZOBR_40012</name>
</gene>
<dbReference type="AlphaFoldDB" id="A0A9P1JNR3"/>
<dbReference type="Proteomes" id="UP000007319">
    <property type="component" value="Chromosome"/>
</dbReference>
<evidence type="ECO:0000313" key="3">
    <source>
        <dbReference type="Proteomes" id="UP000007319"/>
    </source>
</evidence>
<dbReference type="EMBL" id="HE577327">
    <property type="protein sequence ID" value="CCC96843.1"/>
    <property type="molecule type" value="Genomic_DNA"/>
</dbReference>
<accession>A0A9P1JNR3</accession>
<protein>
    <submittedName>
        <fullName evidence="2">Uncharacterized protein</fullName>
    </submittedName>
</protein>
<reference evidence="2 3" key="1">
    <citation type="journal article" date="2011" name="PLoS Genet.">
        <title>Azospirillum genomes reveal transition of bacteria from aquatic to terrestrial environments.</title>
        <authorList>
            <person name="Wisniewski-Dye F."/>
            <person name="Borziak K."/>
            <person name="Khalsa-Moyers G."/>
            <person name="Alexandre G."/>
            <person name="Sukharnikov L.O."/>
            <person name="Wuichet K."/>
            <person name="Hurst G.B."/>
            <person name="McDonald W.H."/>
            <person name="Robertson J.S."/>
            <person name="Barbe V."/>
            <person name="Calteau A."/>
            <person name="Rouy Z."/>
            <person name="Mangenot S."/>
            <person name="Prigent-Combaret C."/>
            <person name="Normand P."/>
            <person name="Boyer M."/>
            <person name="Siguier P."/>
            <person name="Dessaux Y."/>
            <person name="Elmerich C."/>
            <person name="Condemine G."/>
            <person name="Krishnen G."/>
            <person name="Kennedy I."/>
            <person name="Paterson A.H."/>
            <person name="Gonzalez V."/>
            <person name="Mavingui P."/>
            <person name="Zhulin I.B."/>
        </authorList>
    </citation>
    <scope>NUCLEOTIDE SEQUENCE [LARGE SCALE GENOMIC DNA]</scope>
    <source>
        <strain evidence="2 3">Sp245</strain>
    </source>
</reference>
<dbReference type="KEGG" id="abs:AZOBR_40012"/>
<organism evidence="2 3">
    <name type="scientific">Azospirillum baldaniorum</name>
    <dbReference type="NCBI Taxonomy" id="1064539"/>
    <lineage>
        <taxon>Bacteria</taxon>
        <taxon>Pseudomonadati</taxon>
        <taxon>Pseudomonadota</taxon>
        <taxon>Alphaproteobacteria</taxon>
        <taxon>Rhodospirillales</taxon>
        <taxon>Azospirillaceae</taxon>
        <taxon>Azospirillum</taxon>
    </lineage>
</organism>
<name>A0A9P1JNR3_9PROT</name>
<sequence>MLKKTMHPDTPRRKLERIARG</sequence>
<proteinExistence type="predicted"/>
<keyword evidence="3" id="KW-1185">Reference proteome</keyword>
<feature type="region of interest" description="Disordered" evidence="1">
    <location>
        <begin position="1"/>
        <end position="21"/>
    </location>
</feature>
<evidence type="ECO:0000256" key="1">
    <source>
        <dbReference type="SAM" id="MobiDB-lite"/>
    </source>
</evidence>